<dbReference type="AlphaFoldDB" id="A0A517Z947"/>
<evidence type="ECO:0000256" key="1">
    <source>
        <dbReference type="PROSITE-ProRule" id="PRU00169"/>
    </source>
</evidence>
<dbReference type="GO" id="GO:0009898">
    <property type="term" value="C:cytoplasmic side of plasma membrane"/>
    <property type="evidence" value="ECO:0007669"/>
    <property type="project" value="TreeGrafter"/>
</dbReference>
<dbReference type="PANTHER" id="PTHR43384">
    <property type="entry name" value="SEPTUM SITE-DETERMINING PROTEIN MIND HOMOLOG, CHLOROPLASTIC-RELATED"/>
    <property type="match status" value="1"/>
</dbReference>
<feature type="region of interest" description="Disordered" evidence="2">
    <location>
        <begin position="391"/>
        <end position="415"/>
    </location>
</feature>
<evidence type="ECO:0000256" key="2">
    <source>
        <dbReference type="SAM" id="MobiDB-lite"/>
    </source>
</evidence>
<dbReference type="Gene3D" id="3.40.50.2300">
    <property type="match status" value="1"/>
</dbReference>
<reference evidence="4 5" key="1">
    <citation type="submission" date="2019-02" db="EMBL/GenBank/DDBJ databases">
        <title>Deep-cultivation of Planctomycetes and their phenomic and genomic characterization uncovers novel biology.</title>
        <authorList>
            <person name="Wiegand S."/>
            <person name="Jogler M."/>
            <person name="Boedeker C."/>
            <person name="Pinto D."/>
            <person name="Vollmers J."/>
            <person name="Rivas-Marin E."/>
            <person name="Kohn T."/>
            <person name="Peeters S.H."/>
            <person name="Heuer A."/>
            <person name="Rast P."/>
            <person name="Oberbeckmann S."/>
            <person name="Bunk B."/>
            <person name="Jeske O."/>
            <person name="Meyerdierks A."/>
            <person name="Storesund J.E."/>
            <person name="Kallscheuer N."/>
            <person name="Luecker S."/>
            <person name="Lage O.M."/>
            <person name="Pohl T."/>
            <person name="Merkel B.J."/>
            <person name="Hornburger P."/>
            <person name="Mueller R.-W."/>
            <person name="Bruemmer F."/>
            <person name="Labrenz M."/>
            <person name="Spormann A.M."/>
            <person name="Op den Camp H."/>
            <person name="Overmann J."/>
            <person name="Amann R."/>
            <person name="Jetten M.S.M."/>
            <person name="Mascher T."/>
            <person name="Medema M.H."/>
            <person name="Devos D.P."/>
            <person name="Kaster A.-K."/>
            <person name="Ovreas L."/>
            <person name="Rohde M."/>
            <person name="Galperin M.Y."/>
            <person name="Jogler C."/>
        </authorList>
    </citation>
    <scope>NUCLEOTIDE SEQUENCE [LARGE SCALE GENOMIC DNA]</scope>
    <source>
        <strain evidence="4 5">Mal4</strain>
    </source>
</reference>
<dbReference type="SUPFAM" id="SSF52172">
    <property type="entry name" value="CheY-like"/>
    <property type="match status" value="1"/>
</dbReference>
<evidence type="ECO:0000259" key="3">
    <source>
        <dbReference type="PROSITE" id="PS50110"/>
    </source>
</evidence>
<dbReference type="InterPro" id="IPR027417">
    <property type="entry name" value="P-loop_NTPase"/>
</dbReference>
<dbReference type="InterPro" id="IPR011006">
    <property type="entry name" value="CheY-like_superfamily"/>
</dbReference>
<dbReference type="GO" id="GO:0000160">
    <property type="term" value="P:phosphorelay signal transduction system"/>
    <property type="evidence" value="ECO:0007669"/>
    <property type="project" value="InterPro"/>
</dbReference>
<dbReference type="Gene3D" id="3.40.50.300">
    <property type="entry name" value="P-loop containing nucleotide triphosphate hydrolases"/>
    <property type="match status" value="1"/>
</dbReference>
<feature type="compositionally biased region" description="Basic and acidic residues" evidence="2">
    <location>
        <begin position="404"/>
        <end position="415"/>
    </location>
</feature>
<proteinExistence type="predicted"/>
<accession>A0A517Z947</accession>
<dbReference type="SUPFAM" id="SSF52540">
    <property type="entry name" value="P-loop containing nucleoside triphosphate hydrolases"/>
    <property type="match status" value="1"/>
</dbReference>
<dbReference type="GO" id="GO:0005829">
    <property type="term" value="C:cytosol"/>
    <property type="evidence" value="ECO:0007669"/>
    <property type="project" value="TreeGrafter"/>
</dbReference>
<dbReference type="InterPro" id="IPR025669">
    <property type="entry name" value="AAA_dom"/>
</dbReference>
<evidence type="ECO:0000313" key="4">
    <source>
        <dbReference type="EMBL" id="QDU39007.1"/>
    </source>
</evidence>
<dbReference type="KEGG" id="mri:Mal4_33400"/>
<evidence type="ECO:0000313" key="5">
    <source>
        <dbReference type="Proteomes" id="UP000320496"/>
    </source>
</evidence>
<name>A0A517Z947_9PLAN</name>
<dbReference type="Proteomes" id="UP000320496">
    <property type="component" value="Chromosome"/>
</dbReference>
<dbReference type="InterPro" id="IPR001789">
    <property type="entry name" value="Sig_transdc_resp-reg_receiver"/>
</dbReference>
<dbReference type="Pfam" id="PF13614">
    <property type="entry name" value="AAA_31"/>
    <property type="match status" value="1"/>
</dbReference>
<feature type="domain" description="Response regulatory" evidence="3">
    <location>
        <begin position="4"/>
        <end position="132"/>
    </location>
</feature>
<dbReference type="InterPro" id="IPR050625">
    <property type="entry name" value="ParA/MinD_ATPase"/>
</dbReference>
<keyword evidence="1" id="KW-0597">Phosphoprotein</keyword>
<dbReference type="EMBL" id="CP036275">
    <property type="protein sequence ID" value="QDU39007.1"/>
    <property type="molecule type" value="Genomic_DNA"/>
</dbReference>
<feature type="modified residue" description="4-aspartylphosphate" evidence="1">
    <location>
        <position position="56"/>
    </location>
</feature>
<dbReference type="GO" id="GO:0005524">
    <property type="term" value="F:ATP binding"/>
    <property type="evidence" value="ECO:0007669"/>
    <property type="project" value="TreeGrafter"/>
</dbReference>
<dbReference type="PROSITE" id="PS50110">
    <property type="entry name" value="RESPONSE_REGULATORY"/>
    <property type="match status" value="1"/>
</dbReference>
<keyword evidence="5" id="KW-1185">Reference proteome</keyword>
<protein>
    <submittedName>
        <fullName evidence="4">Chromosome partitioning protein ParA</fullName>
    </submittedName>
</protein>
<sequence length="415" mass="45078">MQNHLLIVGDDSGLPEELETALSSDAPGRIVVHVARDLTNAVDLARSLFPPLAVVDMPGEMETFKATLQEIQAVSPETVIAGAYRPDVFSSQTWEQAPQGAIFVEGLRFGARDFLRRPVSSADLRQLLDRTLTTAARVPATRGVTVAFISNKGGVGKSTLAVNAATRLAQQHPGEVLLIDASLQMGVCAPMLDLHPETTLVDAIRERERLDTTLVRQLTTPHPCGLDLLAAPPDAVAATEIGHTLLTRILNLARRTYNYVLVDTFPLLDSIVMAVLDASDMTYIVLDNVVPTMLSVTQLLSLLDGLGHPAAQRRTAVNRMTKAAGNPTRTDIEATLQQPVDHLFPYDRRALTAANLGRPFALNPRRWSALERGLRGLVGEIEHFREQAVLSNGRGDRSAAVPSEDGRFTRESTDD</sequence>
<dbReference type="GO" id="GO:0051782">
    <property type="term" value="P:negative regulation of cell division"/>
    <property type="evidence" value="ECO:0007669"/>
    <property type="project" value="TreeGrafter"/>
</dbReference>
<dbReference type="GO" id="GO:0016887">
    <property type="term" value="F:ATP hydrolysis activity"/>
    <property type="evidence" value="ECO:0007669"/>
    <property type="project" value="TreeGrafter"/>
</dbReference>
<organism evidence="4 5">
    <name type="scientific">Maioricimonas rarisocia</name>
    <dbReference type="NCBI Taxonomy" id="2528026"/>
    <lineage>
        <taxon>Bacteria</taxon>
        <taxon>Pseudomonadati</taxon>
        <taxon>Planctomycetota</taxon>
        <taxon>Planctomycetia</taxon>
        <taxon>Planctomycetales</taxon>
        <taxon>Planctomycetaceae</taxon>
        <taxon>Maioricimonas</taxon>
    </lineage>
</organism>
<dbReference type="PANTHER" id="PTHR43384:SF13">
    <property type="entry name" value="SLR0110 PROTEIN"/>
    <property type="match status" value="1"/>
</dbReference>
<gene>
    <name evidence="4" type="primary">parA_1</name>
    <name evidence="4" type="ORF">Mal4_33400</name>
</gene>